<reference evidence="8 9" key="1">
    <citation type="journal article" date="2010" name="Stand. Genomic Sci.">
        <title>Complete genome sequence of Ferrimonas balearica type strain (PAT).</title>
        <authorList>
            <person name="Nolan M."/>
            <person name="Sikorski J."/>
            <person name="Davenport K."/>
            <person name="Lucas S."/>
            <person name="Glavina Del Rio T."/>
            <person name="Tice H."/>
            <person name="Cheng J."/>
            <person name="Goodwin L."/>
            <person name="Pitluck S."/>
            <person name="Liolios K."/>
            <person name="Ivanova N."/>
            <person name="Mavromatis K."/>
            <person name="Ovchinnikova G."/>
            <person name="Pati A."/>
            <person name="Chen A."/>
            <person name="Palaniappan K."/>
            <person name="Land M."/>
            <person name="Hauser L."/>
            <person name="Chang Y."/>
            <person name="Jeffries C."/>
            <person name="Tapia R."/>
            <person name="Brettin T."/>
            <person name="Detter J."/>
            <person name="Han C."/>
            <person name="Yasawong M."/>
            <person name="Rohde M."/>
            <person name="Tindall B."/>
            <person name="Goker M."/>
            <person name="Woyke T."/>
            <person name="Bristow J."/>
            <person name="Eisen J."/>
            <person name="Markowitz V."/>
            <person name="Hugenholtz P."/>
            <person name="Kyrpides N."/>
            <person name="Klenk H."/>
            <person name="Lapidus A."/>
        </authorList>
    </citation>
    <scope>NUCLEOTIDE SEQUENCE [LARGE SCALE GENOMIC DNA]</scope>
    <source>
        <strain evidence="9">DSM 9799 / CCM 4581 / KCTC 23876 / PAT</strain>
    </source>
</reference>
<dbReference type="GO" id="GO:0005886">
    <property type="term" value="C:plasma membrane"/>
    <property type="evidence" value="ECO:0007669"/>
    <property type="project" value="TreeGrafter"/>
</dbReference>
<dbReference type="PANTHER" id="PTHR38459:SF1">
    <property type="entry name" value="PROPHAGE BACTOPRENOL-LINKED GLUCOSE TRANSLOCASE HOMOLOG"/>
    <property type="match status" value="1"/>
</dbReference>
<dbReference type="KEGG" id="fbl:Fbal_2834"/>
<comment type="similarity">
    <text evidence="2">Belongs to the GtrA family.</text>
</comment>
<proteinExistence type="inferred from homology"/>
<gene>
    <name evidence="8" type="ordered locus">Fbal_2834</name>
</gene>
<accession>E1SSA4</accession>
<feature type="transmembrane region" description="Helical" evidence="6">
    <location>
        <begin position="72"/>
        <end position="93"/>
    </location>
</feature>
<dbReference type="RefSeq" id="WP_013346342.1">
    <property type="nucleotide sequence ID" value="NC_014541.1"/>
</dbReference>
<keyword evidence="9" id="KW-1185">Reference proteome</keyword>
<dbReference type="PANTHER" id="PTHR38459">
    <property type="entry name" value="PROPHAGE BACTOPRENOL-LINKED GLUCOSE TRANSLOCASE HOMOLOG"/>
    <property type="match status" value="1"/>
</dbReference>
<keyword evidence="5 6" id="KW-0472">Membrane</keyword>
<protein>
    <submittedName>
        <fullName evidence="8">GtrA family protein</fullName>
    </submittedName>
</protein>
<evidence type="ECO:0000259" key="7">
    <source>
        <dbReference type="Pfam" id="PF04138"/>
    </source>
</evidence>
<dbReference type="InterPro" id="IPR007267">
    <property type="entry name" value="GtrA_DPMS_TM"/>
</dbReference>
<name>E1SSA4_FERBD</name>
<dbReference type="GO" id="GO:0000271">
    <property type="term" value="P:polysaccharide biosynthetic process"/>
    <property type="evidence" value="ECO:0007669"/>
    <property type="project" value="InterPro"/>
</dbReference>
<evidence type="ECO:0000256" key="5">
    <source>
        <dbReference type="ARBA" id="ARBA00023136"/>
    </source>
</evidence>
<dbReference type="HOGENOM" id="CLU_083873_7_0_6"/>
<evidence type="ECO:0000313" key="9">
    <source>
        <dbReference type="Proteomes" id="UP000006683"/>
    </source>
</evidence>
<sequence length="133" mass="14450">MKRFARFALIGALGFAVDSLCFALLWQGLGWPLQLARGVAFVAAASTTWLGNRWLTFADRPSQPCWHQWRRALASALVAAVPNLGVFQLFLMLLGHQGLAPYVALVGGILAGMGVNYFASQTWVFAPADTPSR</sequence>
<evidence type="ECO:0000256" key="2">
    <source>
        <dbReference type="ARBA" id="ARBA00009399"/>
    </source>
</evidence>
<dbReference type="AlphaFoldDB" id="E1SSA4"/>
<comment type="subcellular location">
    <subcellularLocation>
        <location evidence="1">Membrane</location>
        <topology evidence="1">Multi-pass membrane protein</topology>
    </subcellularLocation>
</comment>
<evidence type="ECO:0000256" key="6">
    <source>
        <dbReference type="SAM" id="Phobius"/>
    </source>
</evidence>
<evidence type="ECO:0000313" key="8">
    <source>
        <dbReference type="EMBL" id="ADN77036.1"/>
    </source>
</evidence>
<feature type="transmembrane region" description="Helical" evidence="6">
    <location>
        <begin position="99"/>
        <end position="119"/>
    </location>
</feature>
<dbReference type="STRING" id="550540.Fbal_2834"/>
<feature type="transmembrane region" description="Helical" evidence="6">
    <location>
        <begin position="33"/>
        <end position="51"/>
    </location>
</feature>
<evidence type="ECO:0000256" key="1">
    <source>
        <dbReference type="ARBA" id="ARBA00004141"/>
    </source>
</evidence>
<keyword evidence="4 6" id="KW-1133">Transmembrane helix</keyword>
<feature type="domain" description="GtrA/DPMS transmembrane" evidence="7">
    <location>
        <begin position="6"/>
        <end position="125"/>
    </location>
</feature>
<evidence type="ECO:0000256" key="4">
    <source>
        <dbReference type="ARBA" id="ARBA00022989"/>
    </source>
</evidence>
<organism evidence="8 9">
    <name type="scientific">Ferrimonas balearica (strain DSM 9799 / CCM 4581 / KCTC 23876 / PAT)</name>
    <dbReference type="NCBI Taxonomy" id="550540"/>
    <lineage>
        <taxon>Bacteria</taxon>
        <taxon>Pseudomonadati</taxon>
        <taxon>Pseudomonadota</taxon>
        <taxon>Gammaproteobacteria</taxon>
        <taxon>Alteromonadales</taxon>
        <taxon>Ferrimonadaceae</taxon>
        <taxon>Ferrimonas</taxon>
    </lineage>
</organism>
<dbReference type="Pfam" id="PF04138">
    <property type="entry name" value="GtrA_DPMS_TM"/>
    <property type="match status" value="1"/>
</dbReference>
<keyword evidence="3 6" id="KW-0812">Transmembrane</keyword>
<dbReference type="eggNOG" id="COG2246">
    <property type="taxonomic scope" value="Bacteria"/>
</dbReference>
<dbReference type="Proteomes" id="UP000006683">
    <property type="component" value="Chromosome"/>
</dbReference>
<evidence type="ECO:0000256" key="3">
    <source>
        <dbReference type="ARBA" id="ARBA00022692"/>
    </source>
</evidence>
<dbReference type="GeneID" id="67183060"/>
<dbReference type="InterPro" id="IPR051401">
    <property type="entry name" value="GtrA_CellWall_Glycosyl"/>
</dbReference>
<dbReference type="EMBL" id="CP002209">
    <property type="protein sequence ID" value="ADN77036.1"/>
    <property type="molecule type" value="Genomic_DNA"/>
</dbReference>